<dbReference type="EMBL" id="JADBDZ010000001">
    <property type="protein sequence ID" value="MBE1534560.1"/>
    <property type="molecule type" value="Genomic_DNA"/>
</dbReference>
<evidence type="ECO:0000313" key="2">
    <source>
        <dbReference type="EMBL" id="MBE1534560.1"/>
    </source>
</evidence>
<feature type="transmembrane region" description="Helical" evidence="1">
    <location>
        <begin position="50"/>
        <end position="71"/>
    </location>
</feature>
<keyword evidence="1" id="KW-0472">Membrane</keyword>
<reference evidence="2 3" key="1">
    <citation type="submission" date="2020-10" db="EMBL/GenBank/DDBJ databases">
        <title>Sequencing the genomes of 1000 actinobacteria strains.</title>
        <authorList>
            <person name="Klenk H.-P."/>
        </authorList>
    </citation>
    <scope>NUCLEOTIDE SEQUENCE [LARGE SCALE GENOMIC DNA]</scope>
    <source>
        <strain evidence="2 3">DSM 46744</strain>
    </source>
</reference>
<sequence length="118" mass="11740">MSDAGRGARGLVRLALAATALELATMVPCLAAVALIAGAGLTWPVTGAALAGYCLVMLVPAVPAATVRIAARERVEPVLRRVDGWLTRNGAKAAGWTVGGIGIGVTLNAVINLAVGAA</sequence>
<protein>
    <recommendedName>
        <fullName evidence="4">Integral membrane protein</fullName>
    </recommendedName>
</protein>
<gene>
    <name evidence="2" type="ORF">H4W34_004393</name>
</gene>
<comment type="caution">
    <text evidence="2">The sequence shown here is derived from an EMBL/GenBank/DDBJ whole genome shotgun (WGS) entry which is preliminary data.</text>
</comment>
<feature type="transmembrane region" description="Helical" evidence="1">
    <location>
        <begin position="12"/>
        <end position="38"/>
    </location>
</feature>
<accession>A0ABR9JVI8</accession>
<dbReference type="Pfam" id="PF11139">
    <property type="entry name" value="SfLAP"/>
    <property type="match status" value="1"/>
</dbReference>
<name>A0ABR9JVI8_9ACTN</name>
<evidence type="ECO:0000256" key="1">
    <source>
        <dbReference type="SAM" id="Phobius"/>
    </source>
</evidence>
<proteinExistence type="predicted"/>
<dbReference type="InterPro" id="IPR021315">
    <property type="entry name" value="Gap/Sap"/>
</dbReference>
<evidence type="ECO:0008006" key="4">
    <source>
        <dbReference type="Google" id="ProtNLM"/>
    </source>
</evidence>
<keyword evidence="1" id="KW-1133">Transmembrane helix</keyword>
<dbReference type="Proteomes" id="UP000627838">
    <property type="component" value="Unassembled WGS sequence"/>
</dbReference>
<keyword evidence="3" id="KW-1185">Reference proteome</keyword>
<organism evidence="2 3">
    <name type="scientific">Actinomadura algeriensis</name>
    <dbReference type="NCBI Taxonomy" id="1679523"/>
    <lineage>
        <taxon>Bacteria</taxon>
        <taxon>Bacillati</taxon>
        <taxon>Actinomycetota</taxon>
        <taxon>Actinomycetes</taxon>
        <taxon>Streptosporangiales</taxon>
        <taxon>Thermomonosporaceae</taxon>
        <taxon>Actinomadura</taxon>
    </lineage>
</organism>
<evidence type="ECO:0000313" key="3">
    <source>
        <dbReference type="Proteomes" id="UP000627838"/>
    </source>
</evidence>
<keyword evidence="1" id="KW-0812">Transmembrane</keyword>